<feature type="compositionally biased region" description="Pro residues" evidence="5">
    <location>
        <begin position="295"/>
        <end position="307"/>
    </location>
</feature>
<keyword evidence="8" id="KW-1185">Reference proteome</keyword>
<evidence type="ECO:0000313" key="7">
    <source>
        <dbReference type="EMBL" id="PGH19854.1"/>
    </source>
</evidence>
<dbReference type="PANTHER" id="PTHR16092:SF14">
    <property type="entry name" value="EXOCYST COMPLEX COMPONENT 1 ISOFORM X1"/>
    <property type="match status" value="1"/>
</dbReference>
<evidence type="ECO:0000313" key="8">
    <source>
        <dbReference type="Proteomes" id="UP000224634"/>
    </source>
</evidence>
<feature type="compositionally biased region" description="Low complexity" evidence="5">
    <location>
        <begin position="350"/>
        <end position="360"/>
    </location>
</feature>
<comment type="caution">
    <text evidence="7">The sequence shown here is derived from an EMBL/GenBank/DDBJ whole genome shotgun (WGS) entry which is preliminary data.</text>
</comment>
<keyword evidence="4" id="KW-0175">Coiled coil</keyword>
<feature type="compositionally biased region" description="Pro residues" evidence="5">
    <location>
        <begin position="610"/>
        <end position="621"/>
    </location>
</feature>
<dbReference type="CDD" id="cd13315">
    <property type="entry name" value="PH_Sec3"/>
    <property type="match status" value="1"/>
</dbReference>
<feature type="compositionally biased region" description="Low complexity" evidence="5">
    <location>
        <begin position="439"/>
        <end position="452"/>
    </location>
</feature>
<sequence>MNGRDRPRGSPANAAPPRERRPADDMRNGNAPVAQSGSMSRAEKFEDEKRRVIQSCFGKRDSDGSALESYITHIRITEDGSYPSTPPPPNSPPENKKPRLIIVSVRKSGRVRMHKARENSDGSFSVGKTWMLDDLSRIQTFEHMNPSNPTDQQHKAWASNVGFVVTISKPYYWQAATTKERDFFIGSLVKVFKRYTGGKVPELVNFDPRERDALTGASPQPTQAMRPQGPGPAPPRPEPAGARPRTPPAQDPRSKSPYTNRARSRDGRKEPVRQPSREPFLRSKPSQDDVRRPRPPFPVAPSRPPPSRDGFSSRANEATAPSSQFPSSKPPQAPPSREGFPPKFNEPNAPSSQFPPSQSSRPPPSRDGFLSRPNNDTNPAGSQFPGPFPPSQPPPSRDGLPSKSTNERSAQGDFGLPSALKSGPGQRGRPDPTGLDMAPSQLQSQPSRSQLSENEPPTSRPPPADNLAKRPDVAKPSQASPEPSDAREPLPPPSLDSTSGMQRPPLGMAKSSFGQRSAQSDMDTFVTPLASPELKKPEIQTPSRGSNKSSNRDLPSSLQSGPMPVQTSSKEAGESETLNEKAVDTAAPLSRLPSIDSPSIVPEPKEPEPPKAPSPPSPPATETPTSKPTEGAEEHRPGLGPMVKKKGSKDLANTFRKAATAYGAFKPRAGGAAERLMAAVKEKKADEPDGITGVVPAPLSRGISAESVKPPTPDIPKAEPTMATPVPKVEITATTAQPGGEKPEEAPVEPTRPKSPVNQAERRRQRREDNRAKYFNALGIDSTLLNDRGVSFDDTLTDIGWDGKLAGDKRIEDLEADVRREIGRVQASSWLGHLELQEGKVGQLSRLFDKTIAECDELDGLLTLYSHELNTLADDVAYIEAQSQGLQVQTANQKLLQNELQGILKTISISSSDLHSLREASLSNPDGIKETETALSVLYKAMVAIDPDVKHNKKRLGDDSADITAYGDSEIGHMRAVKEKNTEYRKETELFLQRLKQYMSLAFKIAEQKLADSLDKSRTGTTPSGLTKIDSDVYEFARKELWMYNALMLFTREVNLNEWSAIMTLYEQQFKTPYQNKFRDNAMAWKREARKPTGDEQDLLFTSQEKDREGESITTAARKLTVRKGKTIRVPGGLRLGAGDKAESKIEPYEAFTGCLDETTRLMSEEQNFVVRFFHVNSVATTDFADLVAASAPEDRKLPNVYGLDSFNPDREMAKKVEQVMDDIFHSWPADTQNMAEWTIKSDPLQGVGVLFALEKKLSQFEETNQEFIVRGLQKIHSRFIGLFNRFVEEQIRGIEETKVKIKKRKGIVSFMKTFPLFSTAVETMITTQSDETFDIRFSINDAYAKINRAMWESLKFIAKEAPGQQGGAAGAGGDPEDKEALNYHIMLIENMNHYVEDVDNRGNIVLMEWQDRAKHDMNEHLRLYIDAVIRRPLGKLLDFIEGTEAMLQTASAPTDIASRASHSRPSVKKLLASYDPKELRRGIDALKKRVDKHFGDTDDPGLSKSLVVKVLKECESRYSDAHDRMRRIIDMVYEGQMELEWRKEEAATMFKRL</sequence>
<protein>
    <recommendedName>
        <fullName evidence="6">Exocyst complex component Sec3 PIP2-binding N-terminal domain-containing protein</fullName>
    </recommendedName>
</protein>
<evidence type="ECO:0000256" key="1">
    <source>
        <dbReference type="ARBA" id="ARBA00006518"/>
    </source>
</evidence>
<dbReference type="Pfam" id="PF15277">
    <property type="entry name" value="Sec3-PIP2_bind"/>
    <property type="match status" value="1"/>
</dbReference>
<dbReference type="OrthoDB" id="27109at2759"/>
<proteinExistence type="inferred from homology"/>
<keyword evidence="3" id="KW-0268">Exocytosis</keyword>
<dbReference type="Pfam" id="PF20654">
    <property type="entry name" value="Sec3_C-term"/>
    <property type="match status" value="1"/>
</dbReference>
<evidence type="ECO:0000256" key="2">
    <source>
        <dbReference type="ARBA" id="ARBA00022448"/>
    </source>
</evidence>
<dbReference type="InterPro" id="IPR048628">
    <property type="entry name" value="Sec3_C"/>
</dbReference>
<name>A0A2B7Y6W7_POLH7</name>
<feature type="compositionally biased region" description="Pro residues" evidence="5">
    <location>
        <begin position="229"/>
        <end position="238"/>
    </location>
</feature>
<feature type="compositionally biased region" description="Basic and acidic residues" evidence="5">
    <location>
        <begin position="263"/>
        <end position="292"/>
    </location>
</feature>
<dbReference type="Pfam" id="PF09763">
    <property type="entry name" value="Sec3_CC"/>
    <property type="match status" value="1"/>
</dbReference>
<dbReference type="GO" id="GO:0005886">
    <property type="term" value="C:plasma membrane"/>
    <property type="evidence" value="ECO:0007669"/>
    <property type="project" value="TreeGrafter"/>
</dbReference>
<feature type="compositionally biased region" description="Basic and acidic residues" evidence="5">
    <location>
        <begin position="17"/>
        <end position="27"/>
    </location>
</feature>
<evidence type="ECO:0000259" key="6">
    <source>
        <dbReference type="SMART" id="SM01313"/>
    </source>
</evidence>
<dbReference type="Proteomes" id="UP000224634">
    <property type="component" value="Unassembled WGS sequence"/>
</dbReference>
<keyword evidence="2" id="KW-0813">Transport</keyword>
<dbReference type="GO" id="GO:0006893">
    <property type="term" value="P:Golgi to plasma membrane transport"/>
    <property type="evidence" value="ECO:0007669"/>
    <property type="project" value="TreeGrafter"/>
</dbReference>
<dbReference type="Gene3D" id="2.30.29.90">
    <property type="match status" value="1"/>
</dbReference>
<dbReference type="GO" id="GO:0005546">
    <property type="term" value="F:phosphatidylinositol-4,5-bisphosphate binding"/>
    <property type="evidence" value="ECO:0007669"/>
    <property type="project" value="TreeGrafter"/>
</dbReference>
<dbReference type="EMBL" id="PDNA01000044">
    <property type="protein sequence ID" value="PGH19854.1"/>
    <property type="molecule type" value="Genomic_DNA"/>
</dbReference>
<dbReference type="InterPro" id="IPR019160">
    <property type="entry name" value="Sec3_CC"/>
</dbReference>
<feature type="region of interest" description="Disordered" evidence="5">
    <location>
        <begin position="682"/>
        <end position="769"/>
    </location>
</feature>
<feature type="compositionally biased region" description="Polar residues" evidence="5">
    <location>
        <begin position="540"/>
        <end position="570"/>
    </location>
</feature>
<evidence type="ECO:0000256" key="4">
    <source>
        <dbReference type="ARBA" id="ARBA00023054"/>
    </source>
</evidence>
<evidence type="ECO:0000256" key="5">
    <source>
        <dbReference type="SAM" id="MobiDB-lite"/>
    </source>
</evidence>
<dbReference type="InterPro" id="IPR028258">
    <property type="entry name" value="Sec3-PIP2_bind"/>
</dbReference>
<evidence type="ECO:0000256" key="3">
    <source>
        <dbReference type="ARBA" id="ARBA00022483"/>
    </source>
</evidence>
<feature type="compositionally biased region" description="Basic and acidic residues" evidence="5">
    <location>
        <begin position="760"/>
        <end position="769"/>
    </location>
</feature>
<feature type="region of interest" description="Disordered" evidence="5">
    <location>
        <begin position="1"/>
        <end position="49"/>
    </location>
</feature>
<dbReference type="FunFam" id="2.30.29.90:FF:000003">
    <property type="entry name" value="Exocyst complex component Sec3"/>
    <property type="match status" value="1"/>
</dbReference>
<feature type="region of interest" description="Disordered" evidence="5">
    <location>
        <begin position="76"/>
        <end position="98"/>
    </location>
</feature>
<feature type="compositionally biased region" description="Polar residues" evidence="5">
    <location>
        <begin position="512"/>
        <end position="522"/>
    </location>
</feature>
<accession>A0A2B7Y6W7</accession>
<feature type="compositionally biased region" description="Pro residues" evidence="5">
    <location>
        <begin position="386"/>
        <end position="396"/>
    </location>
</feature>
<gene>
    <name evidence="7" type="ORF">AJ80_03771</name>
</gene>
<dbReference type="GO" id="GO:0006887">
    <property type="term" value="P:exocytosis"/>
    <property type="evidence" value="ECO:0007669"/>
    <property type="project" value="UniProtKB-KW"/>
</dbReference>
<dbReference type="STRING" id="1447883.A0A2B7Y6W7"/>
<reference evidence="7 8" key="1">
    <citation type="submission" date="2017-10" db="EMBL/GenBank/DDBJ databases">
        <title>Comparative genomics in systemic dimorphic fungi from Ajellomycetaceae.</title>
        <authorList>
            <person name="Munoz J.F."/>
            <person name="Mcewen J.G."/>
            <person name="Clay O.K."/>
            <person name="Cuomo C.A."/>
        </authorList>
    </citation>
    <scope>NUCLEOTIDE SEQUENCE [LARGE SCALE GENOMIC DNA]</scope>
    <source>
        <strain evidence="7 8">UAMH7299</strain>
    </source>
</reference>
<comment type="similarity">
    <text evidence="1">Belongs to the SEC3 family.</text>
</comment>
<feature type="region of interest" description="Disordered" evidence="5">
    <location>
        <begin position="202"/>
        <end position="651"/>
    </location>
</feature>
<feature type="domain" description="Exocyst complex component Sec3 PIP2-binding N-terminal" evidence="6">
    <location>
        <begin position="94"/>
        <end position="195"/>
    </location>
</feature>
<organism evidence="7 8">
    <name type="scientific">Polytolypa hystricis (strain UAMH7299)</name>
    <dbReference type="NCBI Taxonomy" id="1447883"/>
    <lineage>
        <taxon>Eukaryota</taxon>
        <taxon>Fungi</taxon>
        <taxon>Dikarya</taxon>
        <taxon>Ascomycota</taxon>
        <taxon>Pezizomycotina</taxon>
        <taxon>Eurotiomycetes</taxon>
        <taxon>Eurotiomycetidae</taxon>
        <taxon>Onygenales</taxon>
        <taxon>Onygenales incertae sedis</taxon>
        <taxon>Polytolypa</taxon>
    </lineage>
</organism>
<dbReference type="SMART" id="SM01313">
    <property type="entry name" value="Sec3-PIP2_bind"/>
    <property type="match status" value="1"/>
</dbReference>
<dbReference type="GO" id="GO:0000145">
    <property type="term" value="C:exocyst"/>
    <property type="evidence" value="ECO:0007669"/>
    <property type="project" value="InterPro"/>
</dbReference>
<dbReference type="PANTHER" id="PTHR16092">
    <property type="entry name" value="SEC3/SYNTAXIN-RELATED"/>
    <property type="match status" value="1"/>
</dbReference>